<sequence>MPWLPQPPSLRAFGIKLPELALICPAIAAANTEVLAEAAAFPFWELRRLVLDDVPLLRAEDLSDDRSLIAQSFCPSLLCFKSKIGFGSGVNEFQAEEMRVVEESKDGSYGRNLQRPREVIYSEIEDHDDDASRISPFLDRVCIWAFRLQAS</sequence>
<proteinExistence type="predicted"/>
<name>A0A9P4Q4N4_9PEZI</name>
<evidence type="ECO:0000313" key="2">
    <source>
        <dbReference type="Proteomes" id="UP000799441"/>
    </source>
</evidence>
<organism evidence="1 2">
    <name type="scientific">Polychaeton citri CBS 116435</name>
    <dbReference type="NCBI Taxonomy" id="1314669"/>
    <lineage>
        <taxon>Eukaryota</taxon>
        <taxon>Fungi</taxon>
        <taxon>Dikarya</taxon>
        <taxon>Ascomycota</taxon>
        <taxon>Pezizomycotina</taxon>
        <taxon>Dothideomycetes</taxon>
        <taxon>Dothideomycetidae</taxon>
        <taxon>Capnodiales</taxon>
        <taxon>Capnodiaceae</taxon>
        <taxon>Polychaeton</taxon>
    </lineage>
</organism>
<dbReference type="Proteomes" id="UP000799441">
    <property type="component" value="Unassembled WGS sequence"/>
</dbReference>
<comment type="caution">
    <text evidence="1">The sequence shown here is derived from an EMBL/GenBank/DDBJ whole genome shotgun (WGS) entry which is preliminary data.</text>
</comment>
<dbReference type="EMBL" id="MU003811">
    <property type="protein sequence ID" value="KAF2719440.1"/>
    <property type="molecule type" value="Genomic_DNA"/>
</dbReference>
<dbReference type="AlphaFoldDB" id="A0A9P4Q4N4"/>
<keyword evidence="2" id="KW-1185">Reference proteome</keyword>
<gene>
    <name evidence="1" type="ORF">K431DRAFT_314133</name>
</gene>
<protein>
    <submittedName>
        <fullName evidence="1">Uncharacterized protein</fullName>
    </submittedName>
</protein>
<reference evidence="1" key="1">
    <citation type="journal article" date="2020" name="Stud. Mycol.">
        <title>101 Dothideomycetes genomes: a test case for predicting lifestyles and emergence of pathogens.</title>
        <authorList>
            <person name="Haridas S."/>
            <person name="Albert R."/>
            <person name="Binder M."/>
            <person name="Bloem J."/>
            <person name="Labutti K."/>
            <person name="Salamov A."/>
            <person name="Andreopoulos B."/>
            <person name="Baker S."/>
            <person name="Barry K."/>
            <person name="Bills G."/>
            <person name="Bluhm B."/>
            <person name="Cannon C."/>
            <person name="Castanera R."/>
            <person name="Culley D."/>
            <person name="Daum C."/>
            <person name="Ezra D."/>
            <person name="Gonzalez J."/>
            <person name="Henrissat B."/>
            <person name="Kuo A."/>
            <person name="Liang C."/>
            <person name="Lipzen A."/>
            <person name="Lutzoni F."/>
            <person name="Magnuson J."/>
            <person name="Mondo S."/>
            <person name="Nolan M."/>
            <person name="Ohm R."/>
            <person name="Pangilinan J."/>
            <person name="Park H.-J."/>
            <person name="Ramirez L."/>
            <person name="Alfaro M."/>
            <person name="Sun H."/>
            <person name="Tritt A."/>
            <person name="Yoshinaga Y."/>
            <person name="Zwiers L.-H."/>
            <person name="Turgeon B."/>
            <person name="Goodwin S."/>
            <person name="Spatafora J."/>
            <person name="Crous P."/>
            <person name="Grigoriev I."/>
        </authorList>
    </citation>
    <scope>NUCLEOTIDE SEQUENCE</scope>
    <source>
        <strain evidence="1">CBS 116435</strain>
    </source>
</reference>
<accession>A0A9P4Q4N4</accession>
<evidence type="ECO:0000313" key="1">
    <source>
        <dbReference type="EMBL" id="KAF2719440.1"/>
    </source>
</evidence>